<keyword evidence="3 10" id="KW-0813">Transport</keyword>
<accession>A0A165XZC0</accession>
<keyword evidence="7 10" id="KW-0445">Lipid transport</keyword>
<sequence>MPICTNCTHPVPYLYTLYESAYNLRLEQCPECLCFADPYVEHDSLVLALDLILLKRGVYRHLLYNRGAEPRKAGTAGDVNGADAHVAAAADGKGKEKLREQKRWWSILRLGSAAVGVDAFIRWTHFNPERPQDLSMWIAETTEPFIRVFLGCLAETIAFHAGLMLACAGTLKLLNVVQKRTKSLENTRVSGIHLEFRYSLIPLTILYSSLTKLFLLFLLSIWRPPQSPASQGQINWWTSTVYENPIISNALSILDEDNLDREWVVRNVLGGMSAGFGLRVILDCHPIFTTVIILAGWIAKTAVASIVSGWVGRDEKAGEVWLAYSIP</sequence>
<keyword evidence="10" id="KW-0333">Golgi apparatus</keyword>
<evidence type="ECO:0000313" key="11">
    <source>
        <dbReference type="EMBL" id="KZP09045.1"/>
    </source>
</evidence>
<dbReference type="PANTHER" id="PTHR14467">
    <property type="entry name" value="ARV1"/>
    <property type="match status" value="1"/>
</dbReference>
<dbReference type="OrthoDB" id="2192830at2759"/>
<dbReference type="PANTHER" id="PTHR14467:SF0">
    <property type="entry name" value="PROTEIN ARV1"/>
    <property type="match status" value="1"/>
</dbReference>
<dbReference type="EMBL" id="KV417709">
    <property type="protein sequence ID" value="KZP09045.1"/>
    <property type="molecule type" value="Genomic_DNA"/>
</dbReference>
<dbReference type="STRING" id="436010.A0A165XZC0"/>
<evidence type="ECO:0000256" key="4">
    <source>
        <dbReference type="ARBA" id="ARBA00022692"/>
    </source>
</evidence>
<dbReference type="AlphaFoldDB" id="A0A165XZC0"/>
<dbReference type="GO" id="GO:0032366">
    <property type="term" value="P:intracellular sterol transport"/>
    <property type="evidence" value="ECO:0007669"/>
    <property type="project" value="UniProtKB-UniRule"/>
</dbReference>
<reference evidence="11 12" key="1">
    <citation type="journal article" date="2016" name="Mol. Biol. Evol.">
        <title>Comparative Genomics of Early-Diverging Mushroom-Forming Fungi Provides Insights into the Origins of Lignocellulose Decay Capabilities.</title>
        <authorList>
            <person name="Nagy L.G."/>
            <person name="Riley R."/>
            <person name="Tritt A."/>
            <person name="Adam C."/>
            <person name="Daum C."/>
            <person name="Floudas D."/>
            <person name="Sun H."/>
            <person name="Yadav J.S."/>
            <person name="Pangilinan J."/>
            <person name="Larsson K.H."/>
            <person name="Matsuura K."/>
            <person name="Barry K."/>
            <person name="Labutti K."/>
            <person name="Kuo R."/>
            <person name="Ohm R.A."/>
            <person name="Bhattacharya S.S."/>
            <person name="Shirouzu T."/>
            <person name="Yoshinaga Y."/>
            <person name="Martin F.M."/>
            <person name="Grigoriev I.V."/>
            <person name="Hibbett D.S."/>
        </authorList>
    </citation>
    <scope>NUCLEOTIDE SEQUENCE [LARGE SCALE GENOMIC DNA]</scope>
    <source>
        <strain evidence="11 12">CBS 109695</strain>
    </source>
</reference>
<feature type="transmembrane region" description="Helical" evidence="10">
    <location>
        <begin position="145"/>
        <end position="177"/>
    </location>
</feature>
<evidence type="ECO:0000256" key="1">
    <source>
        <dbReference type="ARBA" id="ARBA00004477"/>
    </source>
</evidence>
<keyword evidence="4 10" id="KW-0812">Transmembrane</keyword>
<evidence type="ECO:0000256" key="2">
    <source>
        <dbReference type="ARBA" id="ARBA00009187"/>
    </source>
</evidence>
<name>A0A165XZC0_9AGAM</name>
<dbReference type="InterPro" id="IPR007290">
    <property type="entry name" value="Arv1"/>
</dbReference>
<keyword evidence="5 10" id="KW-0256">Endoplasmic reticulum</keyword>
<comment type="similarity">
    <text evidence="2 10">Belongs to the ARV1 family.</text>
</comment>
<dbReference type="GO" id="GO:0032541">
    <property type="term" value="C:cortical endoplasmic reticulum"/>
    <property type="evidence" value="ECO:0007669"/>
    <property type="project" value="TreeGrafter"/>
</dbReference>
<keyword evidence="9 10" id="KW-0472">Membrane</keyword>
<keyword evidence="10" id="KW-0746">Sphingolipid metabolism</keyword>
<organism evidence="11 12">
    <name type="scientific">Athelia psychrophila</name>
    <dbReference type="NCBI Taxonomy" id="1759441"/>
    <lineage>
        <taxon>Eukaryota</taxon>
        <taxon>Fungi</taxon>
        <taxon>Dikarya</taxon>
        <taxon>Basidiomycota</taxon>
        <taxon>Agaricomycotina</taxon>
        <taxon>Agaricomycetes</taxon>
        <taxon>Agaricomycetidae</taxon>
        <taxon>Atheliales</taxon>
        <taxon>Atheliaceae</taxon>
        <taxon>Athelia</taxon>
    </lineage>
</organism>
<dbReference type="GO" id="GO:0097036">
    <property type="term" value="P:regulation of plasma membrane sterol distribution"/>
    <property type="evidence" value="ECO:0007669"/>
    <property type="project" value="UniProtKB-UniRule"/>
</dbReference>
<dbReference type="Pfam" id="PF04161">
    <property type="entry name" value="Arv1"/>
    <property type="match status" value="1"/>
</dbReference>
<evidence type="ECO:0000256" key="3">
    <source>
        <dbReference type="ARBA" id="ARBA00022448"/>
    </source>
</evidence>
<evidence type="ECO:0000256" key="5">
    <source>
        <dbReference type="ARBA" id="ARBA00022824"/>
    </source>
</evidence>
<dbReference type="Proteomes" id="UP000076532">
    <property type="component" value="Unassembled WGS sequence"/>
</dbReference>
<evidence type="ECO:0000256" key="7">
    <source>
        <dbReference type="ARBA" id="ARBA00023055"/>
    </source>
</evidence>
<gene>
    <name evidence="11" type="ORF">FIBSPDRAFT_964297</name>
</gene>
<comment type="subcellular location">
    <subcellularLocation>
        <location evidence="1 10">Endoplasmic reticulum membrane</location>
        <topology evidence="1 10">Multi-pass membrane protein</topology>
    </subcellularLocation>
    <subcellularLocation>
        <location evidence="10">Golgi apparatus membrane</location>
        <topology evidence="10">Multi-pass membrane protein</topology>
    </subcellularLocation>
</comment>
<proteinExistence type="inferred from homology"/>
<keyword evidence="12" id="KW-1185">Reference proteome</keyword>
<feature type="transmembrane region" description="Helical" evidence="10">
    <location>
        <begin position="198"/>
        <end position="222"/>
    </location>
</feature>
<protein>
    <recommendedName>
        <fullName evidence="10">Protein ARV</fullName>
    </recommendedName>
</protein>
<comment type="function">
    <text evidence="10">Mediator of sterol homeostasis involved in sterol uptake, trafficking and distribution into membranes.</text>
</comment>
<evidence type="ECO:0000256" key="6">
    <source>
        <dbReference type="ARBA" id="ARBA00022989"/>
    </source>
</evidence>
<dbReference type="GO" id="GO:0016125">
    <property type="term" value="P:sterol metabolic process"/>
    <property type="evidence" value="ECO:0007669"/>
    <property type="project" value="UniProtKB-UniRule"/>
</dbReference>
<evidence type="ECO:0000256" key="10">
    <source>
        <dbReference type="RuleBase" id="RU368065"/>
    </source>
</evidence>
<evidence type="ECO:0000256" key="9">
    <source>
        <dbReference type="ARBA" id="ARBA00023136"/>
    </source>
</evidence>
<dbReference type="GO" id="GO:0006665">
    <property type="term" value="P:sphingolipid metabolic process"/>
    <property type="evidence" value="ECO:0007669"/>
    <property type="project" value="UniProtKB-UniRule"/>
</dbReference>
<evidence type="ECO:0000256" key="8">
    <source>
        <dbReference type="ARBA" id="ARBA00023098"/>
    </source>
</evidence>
<dbReference type="GO" id="GO:0005789">
    <property type="term" value="C:endoplasmic reticulum membrane"/>
    <property type="evidence" value="ECO:0007669"/>
    <property type="project" value="UniProtKB-SubCell"/>
</dbReference>
<comment type="function">
    <text evidence="10">Regulates also the sphingolipid metabolism.</text>
</comment>
<dbReference type="GO" id="GO:0000139">
    <property type="term" value="C:Golgi membrane"/>
    <property type="evidence" value="ECO:0007669"/>
    <property type="project" value="UniProtKB-SubCell"/>
</dbReference>
<keyword evidence="8 10" id="KW-0443">Lipid metabolism</keyword>
<comment type="caution">
    <text evidence="10">Lacks conserved residue(s) required for the propagation of feature annotation.</text>
</comment>
<evidence type="ECO:0000313" key="12">
    <source>
        <dbReference type="Proteomes" id="UP000076532"/>
    </source>
</evidence>
<keyword evidence="6 10" id="KW-1133">Transmembrane helix</keyword>